<keyword evidence="14" id="KW-0131">Cell cycle</keyword>
<evidence type="ECO:0000256" key="10">
    <source>
        <dbReference type="ARBA" id="ARBA00022829"/>
    </source>
</evidence>
<evidence type="ECO:0000256" key="5">
    <source>
        <dbReference type="ARBA" id="ARBA00022454"/>
    </source>
</evidence>
<dbReference type="Pfam" id="PF08656">
    <property type="entry name" value="DASH_Dad3"/>
    <property type="match status" value="1"/>
</dbReference>
<accession>A0ABR2VNA3</accession>
<keyword evidence="7" id="KW-0132">Cell division</keyword>
<protein>
    <recommendedName>
        <fullName evidence="16">DASH complex subunit DAD3</fullName>
    </recommendedName>
    <alternativeName>
        <fullName evidence="17">Outer kinetochore protein DAD3</fullName>
    </alternativeName>
</protein>
<evidence type="ECO:0000256" key="17">
    <source>
        <dbReference type="ARBA" id="ARBA00044305"/>
    </source>
</evidence>
<sequence length="83" mass="9413">MSNTNELREQLLQEYRTIAENLNQLNGVVTDINSVDIPFLTNQLRDVEKRFSLVYTLFKSSVYSVLSGSENVAPESSTNTPSW</sequence>
<reference evidence="18 19" key="1">
    <citation type="submission" date="2023-04" db="EMBL/GenBank/DDBJ databases">
        <title>Genome of Basidiobolus ranarum AG-B5.</title>
        <authorList>
            <person name="Stajich J.E."/>
            <person name="Carter-House D."/>
            <person name="Gryganskyi A."/>
        </authorList>
    </citation>
    <scope>NUCLEOTIDE SEQUENCE [LARGE SCALE GENOMIC DNA]</scope>
    <source>
        <strain evidence="18 19">AG-B5</strain>
    </source>
</reference>
<evidence type="ECO:0000256" key="2">
    <source>
        <dbReference type="ARBA" id="ARBA00004186"/>
    </source>
</evidence>
<evidence type="ECO:0000256" key="3">
    <source>
        <dbReference type="ARBA" id="ARBA00004629"/>
    </source>
</evidence>
<keyword evidence="5" id="KW-0158">Chromosome</keyword>
<keyword evidence="6" id="KW-0963">Cytoplasm</keyword>
<evidence type="ECO:0000256" key="11">
    <source>
        <dbReference type="ARBA" id="ARBA00022838"/>
    </source>
</evidence>
<evidence type="ECO:0000256" key="7">
    <source>
        <dbReference type="ARBA" id="ARBA00022618"/>
    </source>
</evidence>
<evidence type="ECO:0000256" key="14">
    <source>
        <dbReference type="ARBA" id="ARBA00023306"/>
    </source>
</evidence>
<evidence type="ECO:0000313" key="19">
    <source>
        <dbReference type="Proteomes" id="UP001479436"/>
    </source>
</evidence>
<keyword evidence="8" id="KW-0493">Microtubule</keyword>
<comment type="subcellular location">
    <subcellularLocation>
        <location evidence="3">Chromosome</location>
        <location evidence="3">Centromere</location>
        <location evidence="3">Kinetochore</location>
    </subcellularLocation>
    <subcellularLocation>
        <location evidence="2">Cytoplasm</location>
        <location evidence="2">Cytoskeleton</location>
        <location evidence="2">Spindle</location>
    </subcellularLocation>
    <subcellularLocation>
        <location evidence="1">Nucleus</location>
    </subcellularLocation>
</comment>
<name>A0ABR2VNA3_9FUNG</name>
<keyword evidence="13" id="KW-0539">Nucleus</keyword>
<evidence type="ECO:0000313" key="18">
    <source>
        <dbReference type="EMBL" id="KAK9686032.1"/>
    </source>
</evidence>
<dbReference type="PANTHER" id="PTHR28017:SF1">
    <property type="entry name" value="DASH COMPLEX SUBUNIT DAD3"/>
    <property type="match status" value="1"/>
</dbReference>
<evidence type="ECO:0000256" key="16">
    <source>
        <dbReference type="ARBA" id="ARBA00044179"/>
    </source>
</evidence>
<evidence type="ECO:0000256" key="9">
    <source>
        <dbReference type="ARBA" id="ARBA00022776"/>
    </source>
</evidence>
<evidence type="ECO:0000256" key="13">
    <source>
        <dbReference type="ARBA" id="ARBA00023242"/>
    </source>
</evidence>
<evidence type="ECO:0000256" key="12">
    <source>
        <dbReference type="ARBA" id="ARBA00023212"/>
    </source>
</evidence>
<keyword evidence="10" id="KW-0159">Chromosome partition</keyword>
<comment type="similarity">
    <text evidence="4">Belongs to the DASH complex DAD3 family.</text>
</comment>
<evidence type="ECO:0000256" key="15">
    <source>
        <dbReference type="ARBA" id="ARBA00023328"/>
    </source>
</evidence>
<keyword evidence="11" id="KW-0995">Kinetochore</keyword>
<dbReference type="EMBL" id="JASJQH010008897">
    <property type="protein sequence ID" value="KAK9686032.1"/>
    <property type="molecule type" value="Genomic_DNA"/>
</dbReference>
<dbReference type="InterPro" id="IPR013965">
    <property type="entry name" value="DASH_Dad3"/>
</dbReference>
<evidence type="ECO:0000256" key="4">
    <source>
        <dbReference type="ARBA" id="ARBA00006277"/>
    </source>
</evidence>
<keyword evidence="9" id="KW-0498">Mitosis</keyword>
<evidence type="ECO:0000256" key="1">
    <source>
        <dbReference type="ARBA" id="ARBA00004123"/>
    </source>
</evidence>
<proteinExistence type="inferred from homology"/>
<evidence type="ECO:0000256" key="8">
    <source>
        <dbReference type="ARBA" id="ARBA00022701"/>
    </source>
</evidence>
<keyword evidence="15" id="KW-0137">Centromere</keyword>
<organism evidence="18 19">
    <name type="scientific">Basidiobolus ranarum</name>
    <dbReference type="NCBI Taxonomy" id="34480"/>
    <lineage>
        <taxon>Eukaryota</taxon>
        <taxon>Fungi</taxon>
        <taxon>Fungi incertae sedis</taxon>
        <taxon>Zoopagomycota</taxon>
        <taxon>Entomophthoromycotina</taxon>
        <taxon>Basidiobolomycetes</taxon>
        <taxon>Basidiobolales</taxon>
        <taxon>Basidiobolaceae</taxon>
        <taxon>Basidiobolus</taxon>
    </lineage>
</organism>
<keyword evidence="19" id="KW-1185">Reference proteome</keyword>
<evidence type="ECO:0000256" key="6">
    <source>
        <dbReference type="ARBA" id="ARBA00022490"/>
    </source>
</evidence>
<dbReference type="PANTHER" id="PTHR28017">
    <property type="entry name" value="DASH COMPLEX SUBUNIT DAD3"/>
    <property type="match status" value="1"/>
</dbReference>
<dbReference type="Proteomes" id="UP001479436">
    <property type="component" value="Unassembled WGS sequence"/>
</dbReference>
<gene>
    <name evidence="18" type="ORF">K7432_015284</name>
</gene>
<keyword evidence="12" id="KW-0206">Cytoskeleton</keyword>
<comment type="caution">
    <text evidence="18">The sequence shown here is derived from an EMBL/GenBank/DDBJ whole genome shotgun (WGS) entry which is preliminary data.</text>
</comment>